<keyword evidence="3" id="KW-1185">Reference proteome</keyword>
<evidence type="ECO:0000313" key="3">
    <source>
        <dbReference type="Proteomes" id="UP001236795"/>
    </source>
</evidence>
<name>A0ABU0KED5_9ACTN</name>
<evidence type="ECO:0000313" key="2">
    <source>
        <dbReference type="EMBL" id="MDQ0487745.1"/>
    </source>
</evidence>
<proteinExistence type="predicted"/>
<accession>A0ABU0KED5</accession>
<dbReference type="RefSeq" id="WP_052183334.1">
    <property type="nucleotide sequence ID" value="NZ_JAUSWC010000008.1"/>
</dbReference>
<dbReference type="EMBL" id="JAUSWC010000008">
    <property type="protein sequence ID" value="MDQ0487745.1"/>
    <property type="molecule type" value="Genomic_DNA"/>
</dbReference>
<dbReference type="SUPFAM" id="SSF47113">
    <property type="entry name" value="Histone-fold"/>
    <property type="match status" value="1"/>
</dbReference>
<feature type="region of interest" description="Disordered" evidence="1">
    <location>
        <begin position="177"/>
        <end position="206"/>
    </location>
</feature>
<organism evidence="2 3">
    <name type="scientific">Streptomyces thermodiastaticus</name>
    <dbReference type="NCBI Taxonomy" id="44061"/>
    <lineage>
        <taxon>Bacteria</taxon>
        <taxon>Bacillati</taxon>
        <taxon>Actinomycetota</taxon>
        <taxon>Actinomycetes</taxon>
        <taxon>Kitasatosporales</taxon>
        <taxon>Streptomycetaceae</taxon>
        <taxon>Streptomyces</taxon>
    </lineage>
</organism>
<dbReference type="InterPro" id="IPR009072">
    <property type="entry name" value="Histone-fold"/>
</dbReference>
<dbReference type="Proteomes" id="UP001236795">
    <property type="component" value="Unassembled WGS sequence"/>
</dbReference>
<evidence type="ECO:0000256" key="1">
    <source>
        <dbReference type="SAM" id="MobiDB-lite"/>
    </source>
</evidence>
<reference evidence="2 3" key="1">
    <citation type="submission" date="2023-07" db="EMBL/GenBank/DDBJ databases">
        <title>Genomic Encyclopedia of Type Strains, Phase IV (KMG-IV): sequencing the most valuable type-strain genomes for metagenomic binning, comparative biology and taxonomic classification.</title>
        <authorList>
            <person name="Goeker M."/>
        </authorList>
    </citation>
    <scope>NUCLEOTIDE SEQUENCE [LARGE SCALE GENOMIC DNA]</scope>
    <source>
        <strain evidence="2 3">DSM 40573</strain>
    </source>
</reference>
<protein>
    <submittedName>
        <fullName evidence="2">Histone H3/H4</fullName>
    </submittedName>
</protein>
<gene>
    <name evidence="2" type="ORF">QO019_002600</name>
</gene>
<sequence length="239" mass="25913">MDAPLFNPAVVKAVFRDVTWMHVSQSAVRVATSVTRTLLAEIIEGARAAAADEGLTVLQPRHLVTAIDRNVEVDVANEWYDHSPTFRALTGDVASPAAQPGMSGRAHRGKPSAVTNAHRFEPGVKRLLRSQGVRAVPTMVRELDGVASVFMMRLVRSAAMVVREGGTRRYGTVILTMPGEPLPPPSQENPLQSAPPREGDRRTIGGNDVLDATRIELFGDIRQRALTEAREAEQTHASA</sequence>
<comment type="caution">
    <text evidence="2">The sequence shown here is derived from an EMBL/GenBank/DDBJ whole genome shotgun (WGS) entry which is preliminary data.</text>
</comment>